<keyword evidence="6" id="KW-1185">Reference proteome</keyword>
<evidence type="ECO:0000256" key="1">
    <source>
        <dbReference type="ARBA" id="ARBA00022630"/>
    </source>
</evidence>
<evidence type="ECO:0000259" key="4">
    <source>
        <dbReference type="Pfam" id="PF01494"/>
    </source>
</evidence>
<dbReference type="AlphaFoldDB" id="A0A9P7KX05"/>
<dbReference type="Proteomes" id="UP000782241">
    <property type="component" value="Unassembled WGS sequence"/>
</dbReference>
<keyword evidence="3" id="KW-0560">Oxidoreductase</keyword>
<sequence>MASWTYSHAQPVSNLTPCFSFSPTLRHIKRRQEPQTMVRSYHEKAYDVVIVGAGPAGLVIAAWMSVVGIRALLVDENAAAPTGGLADGLDRRSFEVLDMFNLGSAIWKEAHQNVEVSYW</sequence>
<dbReference type="EMBL" id="JAGPUO010000006">
    <property type="protein sequence ID" value="KAG5661966.1"/>
    <property type="molecule type" value="Genomic_DNA"/>
</dbReference>
<dbReference type="GO" id="GO:0071949">
    <property type="term" value="F:FAD binding"/>
    <property type="evidence" value="ECO:0007669"/>
    <property type="project" value="InterPro"/>
</dbReference>
<evidence type="ECO:0000256" key="2">
    <source>
        <dbReference type="ARBA" id="ARBA00022827"/>
    </source>
</evidence>
<protein>
    <recommendedName>
        <fullName evidence="4">FAD-binding domain-containing protein</fullName>
    </recommendedName>
</protein>
<dbReference type="GO" id="GO:0016709">
    <property type="term" value="F:oxidoreductase activity, acting on paired donors, with incorporation or reduction of molecular oxygen, NAD(P)H as one donor, and incorporation of one atom of oxygen"/>
    <property type="evidence" value="ECO:0007669"/>
    <property type="project" value="UniProtKB-ARBA"/>
</dbReference>
<reference evidence="5" key="1">
    <citation type="submission" date="2021-04" db="EMBL/GenBank/DDBJ databases">
        <title>Draft genome of Fusarium avenaceum strain F156N33, isolated from an atmospheric sample in Virginia.</title>
        <authorList>
            <person name="Yang S."/>
            <person name="Vinatzer B.A."/>
            <person name="Coleman J."/>
        </authorList>
    </citation>
    <scope>NUCLEOTIDE SEQUENCE</scope>
    <source>
        <strain evidence="5">F156N33</strain>
    </source>
</reference>
<evidence type="ECO:0000313" key="5">
    <source>
        <dbReference type="EMBL" id="KAG5661966.1"/>
    </source>
</evidence>
<dbReference type="InterPro" id="IPR050641">
    <property type="entry name" value="RIFMO-like"/>
</dbReference>
<feature type="non-terminal residue" evidence="5">
    <location>
        <position position="1"/>
    </location>
</feature>
<dbReference type="Gene3D" id="3.50.50.60">
    <property type="entry name" value="FAD/NAD(P)-binding domain"/>
    <property type="match status" value="1"/>
</dbReference>
<dbReference type="PANTHER" id="PTHR43004">
    <property type="entry name" value="TRK SYSTEM POTASSIUM UPTAKE PROTEIN"/>
    <property type="match status" value="1"/>
</dbReference>
<name>A0A9P7KX05_9HYPO</name>
<comment type="caution">
    <text evidence="5">The sequence shown here is derived from an EMBL/GenBank/DDBJ whole genome shotgun (WGS) entry which is preliminary data.</text>
</comment>
<organism evidence="5 6">
    <name type="scientific">Fusarium avenaceum</name>
    <dbReference type="NCBI Taxonomy" id="40199"/>
    <lineage>
        <taxon>Eukaryota</taxon>
        <taxon>Fungi</taxon>
        <taxon>Dikarya</taxon>
        <taxon>Ascomycota</taxon>
        <taxon>Pezizomycotina</taxon>
        <taxon>Sordariomycetes</taxon>
        <taxon>Hypocreomycetidae</taxon>
        <taxon>Hypocreales</taxon>
        <taxon>Nectriaceae</taxon>
        <taxon>Fusarium</taxon>
        <taxon>Fusarium tricinctum species complex</taxon>
    </lineage>
</organism>
<feature type="domain" description="FAD-binding" evidence="4">
    <location>
        <begin position="46"/>
        <end position="113"/>
    </location>
</feature>
<dbReference type="InterPro" id="IPR036188">
    <property type="entry name" value="FAD/NAD-bd_sf"/>
</dbReference>
<gene>
    <name evidence="5" type="ORF">KAF25_004205</name>
</gene>
<evidence type="ECO:0000256" key="3">
    <source>
        <dbReference type="ARBA" id="ARBA00023002"/>
    </source>
</evidence>
<evidence type="ECO:0000313" key="6">
    <source>
        <dbReference type="Proteomes" id="UP000782241"/>
    </source>
</evidence>
<keyword evidence="2" id="KW-0274">FAD</keyword>
<dbReference type="Pfam" id="PF01494">
    <property type="entry name" value="FAD_binding_3"/>
    <property type="match status" value="1"/>
</dbReference>
<accession>A0A9P7KX05</accession>
<proteinExistence type="predicted"/>
<dbReference type="PANTHER" id="PTHR43004:SF20">
    <property type="entry name" value="2-MONOOXYGENASE, PUTATIVE (AFU_ORTHOLOGUE AFUA_1G13660)-RELATED"/>
    <property type="match status" value="1"/>
</dbReference>
<dbReference type="InterPro" id="IPR002938">
    <property type="entry name" value="FAD-bd"/>
</dbReference>
<dbReference type="SUPFAM" id="SSF51905">
    <property type="entry name" value="FAD/NAD(P)-binding domain"/>
    <property type="match status" value="1"/>
</dbReference>
<keyword evidence="1" id="KW-0285">Flavoprotein</keyword>